<evidence type="ECO:0000313" key="3">
    <source>
        <dbReference type="Proteomes" id="UP000533639"/>
    </source>
</evidence>
<dbReference type="EMBL" id="CAIJDE010000040">
    <property type="protein sequence ID" value="CAC9974458.1"/>
    <property type="molecule type" value="Genomic_DNA"/>
</dbReference>
<comment type="caution">
    <text evidence="2">The sequence shown here is derived from an EMBL/GenBank/DDBJ whole genome shotgun (WGS) entry which is preliminary data.</text>
</comment>
<dbReference type="Proteomes" id="UP000533639">
    <property type="component" value="Unassembled WGS sequence"/>
</dbReference>
<evidence type="ECO:0008006" key="4">
    <source>
        <dbReference type="Google" id="ProtNLM"/>
    </source>
</evidence>
<proteinExistence type="predicted"/>
<evidence type="ECO:0000313" key="2">
    <source>
        <dbReference type="EMBL" id="CAC9974458.1"/>
    </source>
</evidence>
<protein>
    <recommendedName>
        <fullName evidence="4">Outermembrane protein</fullName>
    </recommendedName>
</protein>
<accession>A0A9N8J2W3</accession>
<sequence>MLSEKQLTHFKFNTLRSLKTNILVFFLLCFSLNTFAQEEIPVQKYTAHNKGKFFVMWGGNRESYSKSDVTFTGKDYKFRVEDMSAHDKPKGWHVDYINPANMTIPQTNLRLGYFFSDHYSVTIGVDHMKYVMAQNQTAKVNGYINLPANDLAAALYNGDYVNRPVDMSLNGAIEGGYDMGVTNPNGPAFLMYEHTDGLNYINTEVSRFDDISKLFSLPNIDKVQINLTEGLGAGILYPKTNTTLLGKERHDDFHVSGYGISAKAGLNITFFKHFYLQGELKGGYIDMHDIKTTVSNDDKASQHFYYFQRIIAVGGIFRI</sequence>
<evidence type="ECO:0000256" key="1">
    <source>
        <dbReference type="SAM" id="SignalP"/>
    </source>
</evidence>
<keyword evidence="3" id="KW-1185">Reference proteome</keyword>
<organism evidence="2 3">
    <name type="scientific">Flavobacterium panici</name>
    <dbReference type="NCBI Taxonomy" id="2654843"/>
    <lineage>
        <taxon>Bacteria</taxon>
        <taxon>Pseudomonadati</taxon>
        <taxon>Bacteroidota</taxon>
        <taxon>Flavobacteriia</taxon>
        <taxon>Flavobacteriales</taxon>
        <taxon>Flavobacteriaceae</taxon>
        <taxon>Flavobacterium</taxon>
    </lineage>
</organism>
<reference evidence="2 3" key="1">
    <citation type="submission" date="2020-06" db="EMBL/GenBank/DDBJ databases">
        <authorList>
            <person name="Criscuolo A."/>
        </authorList>
    </citation>
    <scope>NUCLEOTIDE SEQUENCE [LARGE SCALE GENOMIC DNA]</scope>
    <source>
        <strain evidence="2">PXU-55</strain>
    </source>
</reference>
<feature type="signal peptide" evidence="1">
    <location>
        <begin position="1"/>
        <end position="36"/>
    </location>
</feature>
<name>A0A9N8J2W3_9FLAO</name>
<keyword evidence="1" id="KW-0732">Signal</keyword>
<gene>
    <name evidence="2" type="ORF">FLAPXU55_02155</name>
</gene>
<feature type="chain" id="PRO_5040165807" description="Outermembrane protein" evidence="1">
    <location>
        <begin position="37"/>
        <end position="319"/>
    </location>
</feature>
<dbReference type="AlphaFoldDB" id="A0A9N8J2W3"/>